<reference evidence="3 4" key="1">
    <citation type="submission" date="2025-05" db="UniProtKB">
        <authorList>
            <consortium name="RefSeq"/>
        </authorList>
    </citation>
    <scope>IDENTIFICATION</scope>
    <source>
        <tissue evidence="3 4">Muscle</tissue>
    </source>
</reference>
<sequence length="1026" mass="113898">MCPLSQLKGLVCLRNTAKKNLVASSMDQRVSTCVYGTRLQSKKKASYGNVTSPVRLNFLDSPSVLYKGNVASSLQQNQSSSVKLSFQMHNINTSPSDVFKKDSANTLSLEHAQPGMVTQDCQTMISTLSTPLCEVDGRSPPNSEVPNGVNIKIEQTLSTGPCSQVNIGTEPLNQPPTIIHLSLTDTMHGDGVMDEIQSYKSKGLNHFPKTESSCSLKFNLSQNIKQEGEPTRHNTSMVLSNNSESSQNVHEDKCSLGELSYKKQRSNISCRLTNPLSTSDGTKNSALEAHYVNGELGMNLSPLQKPCETSKIKRKNTKQLPTLELSSQIDSKDSSKSNPVRKSPRKYSPRQTRNCCVSNWSKVQSEKPVQLPNVLGPEISKSPLPNPSSDDKARKSPRKYSPRQTRNCCISNWSKVQSEKPVQLPNVLGPEISKSPLPNPSSDDKAKQLQKYNKTVKSLNVTRSTDQRFGTVCKDKTVKSLNVMRSTDQRFGTVYEDKTVKSLNVTRSTDQRFGTACEDKTVKSLNVTRSTDQRFGTVCEDKTIKSLNVTRSTDQRFGTVCEDKTVKSLNVMRSTGQRFGTVCEDKTVKSLNVTRSTDQRFGTVCEDKTVKSLNVTRSTDQRFGTVCEDKTVKSLNVTRSTDQRFGTACEDKTVKSLNVTRSTDQRLGTVCEDKTVKSLNVTRSTDQRFGTVCEDKTIKSLNVTRSTDQRFGTVCEAQGQPVTNCVFENRQTNCPDPKPVVLSATQKTRRNVRRNQPKSAKRKNKRGAKTKRKYEQTVVDKVVINISSQKPKRFKLPLGPYVHIIGTKERPLSVRVINLASTGEEVVKHRPHIVNRNPNVRLSRVGHLSTLSPAYDALTKDKTWICAFCHRGSHEDGLGDLFGPYYIHDDNPEVEDKVFLTSDADTWSGLVNKGNNNCSCEKDRKNNTLPDLSTQAPNSQIQISGSQCIKSQPSGPQEVGLNNSKETSDVHLTEFWVHEYCASWAHGVYIAGVDQQVQGLAQAVKDAADMVSYVEFVLFIVNLKSL</sequence>
<dbReference type="InterPro" id="IPR036322">
    <property type="entry name" value="WD40_repeat_dom_sf"/>
</dbReference>
<keyword evidence="2" id="KW-1185">Reference proteome</keyword>
<evidence type="ECO:0000313" key="2">
    <source>
        <dbReference type="Proteomes" id="UP000694941"/>
    </source>
</evidence>
<organism evidence="2 4">
    <name type="scientific">Limulus polyphemus</name>
    <name type="common">Atlantic horseshoe crab</name>
    <dbReference type="NCBI Taxonomy" id="6850"/>
    <lineage>
        <taxon>Eukaryota</taxon>
        <taxon>Metazoa</taxon>
        <taxon>Ecdysozoa</taxon>
        <taxon>Arthropoda</taxon>
        <taxon>Chelicerata</taxon>
        <taxon>Merostomata</taxon>
        <taxon>Xiphosura</taxon>
        <taxon>Limulidae</taxon>
        <taxon>Limulus</taxon>
    </lineage>
</organism>
<dbReference type="Gene3D" id="2.130.10.10">
    <property type="entry name" value="YVTN repeat-like/Quinoprotein amine dehydrogenase"/>
    <property type="match status" value="1"/>
</dbReference>
<name>A0ABM1TRC6_LIMPO</name>
<evidence type="ECO:0000256" key="1">
    <source>
        <dbReference type="SAM" id="MobiDB-lite"/>
    </source>
</evidence>
<dbReference type="RefSeq" id="XP_022258431.1">
    <property type="nucleotide sequence ID" value="XM_022402723.1"/>
</dbReference>
<proteinExistence type="predicted"/>
<dbReference type="Proteomes" id="UP000694941">
    <property type="component" value="Unplaced"/>
</dbReference>
<dbReference type="SUPFAM" id="SSF50978">
    <property type="entry name" value="WD40 repeat-like"/>
    <property type="match status" value="1"/>
</dbReference>
<dbReference type="PANTHER" id="PTHR14955">
    <property type="entry name" value="RETINOIC ACID INDUCED 1/TRANSCRIPTION FACTOR 20"/>
    <property type="match status" value="1"/>
</dbReference>
<evidence type="ECO:0000313" key="3">
    <source>
        <dbReference type="RefSeq" id="XP_022258431.1"/>
    </source>
</evidence>
<feature type="region of interest" description="Disordered" evidence="1">
    <location>
        <begin position="368"/>
        <end position="406"/>
    </location>
</feature>
<dbReference type="InterPro" id="IPR052440">
    <property type="entry name" value="Trans_Reg/Chrom_Remod"/>
</dbReference>
<dbReference type="InterPro" id="IPR015943">
    <property type="entry name" value="WD40/YVTN_repeat-like_dom_sf"/>
</dbReference>
<dbReference type="GeneID" id="106474421"/>
<protein>
    <submittedName>
        <fullName evidence="3">Uncharacterized protein LOC106474421 isoform X1</fullName>
    </submittedName>
    <submittedName>
        <fullName evidence="4">Uncharacterized protein LOC106474421 isoform X2</fullName>
    </submittedName>
</protein>
<evidence type="ECO:0000313" key="4">
    <source>
        <dbReference type="RefSeq" id="XP_022258432.1"/>
    </source>
</evidence>
<feature type="region of interest" description="Disordered" evidence="1">
    <location>
        <begin position="746"/>
        <end position="773"/>
    </location>
</feature>
<accession>A0ABM1TRC6</accession>
<gene>
    <name evidence="3 4" type="primary">LOC106474421</name>
</gene>
<feature type="region of interest" description="Disordered" evidence="1">
    <location>
        <begin position="307"/>
        <end position="352"/>
    </location>
</feature>
<feature type="region of interest" description="Disordered" evidence="1">
    <location>
        <begin position="428"/>
        <end position="447"/>
    </location>
</feature>
<dbReference type="PANTHER" id="PTHR14955:SF4">
    <property type="entry name" value="PHD-TYPE DOMAIN-CONTAINING PROTEIN"/>
    <property type="match status" value="1"/>
</dbReference>
<feature type="compositionally biased region" description="Basic residues" evidence="1">
    <location>
        <begin position="747"/>
        <end position="772"/>
    </location>
</feature>
<dbReference type="RefSeq" id="XP_022258432.1">
    <property type="nucleotide sequence ID" value="XM_022402724.1"/>
</dbReference>